<dbReference type="GO" id="GO:0006355">
    <property type="term" value="P:regulation of DNA-templated transcription"/>
    <property type="evidence" value="ECO:0007669"/>
    <property type="project" value="TreeGrafter"/>
</dbReference>
<keyword evidence="2" id="KW-0902">Two-component regulatory system</keyword>
<name>A0A7T0G403_9BACT</name>
<dbReference type="SUPFAM" id="SSF52172">
    <property type="entry name" value="CheY-like"/>
    <property type="match status" value="1"/>
</dbReference>
<dbReference type="SMART" id="SM00448">
    <property type="entry name" value="REC"/>
    <property type="match status" value="1"/>
</dbReference>
<feature type="modified residue" description="4-aspartylphosphate" evidence="6">
    <location>
        <position position="64"/>
    </location>
</feature>
<keyword evidence="5" id="KW-0804">Transcription</keyword>
<evidence type="ECO:0000256" key="2">
    <source>
        <dbReference type="ARBA" id="ARBA00023012"/>
    </source>
</evidence>
<evidence type="ECO:0000256" key="6">
    <source>
        <dbReference type="PROSITE-ProRule" id="PRU00169"/>
    </source>
</evidence>
<dbReference type="PANTHER" id="PTHR48111:SF1">
    <property type="entry name" value="TWO-COMPONENT RESPONSE REGULATOR ORR33"/>
    <property type="match status" value="1"/>
</dbReference>
<evidence type="ECO:0000259" key="7">
    <source>
        <dbReference type="PROSITE" id="PS50110"/>
    </source>
</evidence>
<dbReference type="InterPro" id="IPR039420">
    <property type="entry name" value="WalR-like"/>
</dbReference>
<dbReference type="GO" id="GO:0000156">
    <property type="term" value="F:phosphorelay response regulator activity"/>
    <property type="evidence" value="ECO:0007669"/>
    <property type="project" value="TreeGrafter"/>
</dbReference>
<dbReference type="Pfam" id="PF00072">
    <property type="entry name" value="Response_reg"/>
    <property type="match status" value="1"/>
</dbReference>
<dbReference type="InterPro" id="IPR001789">
    <property type="entry name" value="Sig_transdc_resp-reg_receiver"/>
</dbReference>
<evidence type="ECO:0000256" key="3">
    <source>
        <dbReference type="ARBA" id="ARBA00023015"/>
    </source>
</evidence>
<dbReference type="EMBL" id="CP048620">
    <property type="protein sequence ID" value="QPJ65960.1"/>
    <property type="molecule type" value="Genomic_DNA"/>
</dbReference>
<dbReference type="PANTHER" id="PTHR48111">
    <property type="entry name" value="REGULATOR OF RPOS"/>
    <property type="match status" value="1"/>
</dbReference>
<keyword evidence="1 6" id="KW-0597">Phosphoprotein</keyword>
<accession>A0A7T0G403</accession>
<sequence length="198" mass="22174">MTSDLIEEKKSALGSILLVDDEPSILKSVSYDLRKANYDTDTAASAEIAVNKFKANPYNLVITDLVMEGMSGVDLLREIKQIEPESFVILLTGFGTMNTAIEAMRLGAADLLVKPCQRTELLLRVRNCFEKIELKRKIKLYEKIIPICCVCKKIRDDSNVGPGKGPWITFEDYLISNSDLDLSHGYCDDCLPDLKESF</sequence>
<reference evidence="9" key="1">
    <citation type="submission" date="2020-02" db="EMBL/GenBank/DDBJ databases">
        <title>Genomic and physiological characterization of two novel Nitrospinaceae genera.</title>
        <authorList>
            <person name="Mueller A.J."/>
            <person name="Jung M.-Y."/>
            <person name="Strachan C.R."/>
            <person name="Herbold C.W."/>
            <person name="Kirkegaard R.H."/>
            <person name="Daims H."/>
        </authorList>
    </citation>
    <scope>NUCLEOTIDE SEQUENCE [LARGE SCALE GENOMIC DNA]</scope>
</reference>
<organism evidence="8 9">
    <name type="scientific">Candidatus Nitrohelix vancouverensis</name>
    <dbReference type="NCBI Taxonomy" id="2705534"/>
    <lineage>
        <taxon>Bacteria</taxon>
        <taxon>Pseudomonadati</taxon>
        <taxon>Nitrospinota/Tectimicrobiota group</taxon>
        <taxon>Nitrospinota</taxon>
        <taxon>Nitrospinia</taxon>
        <taxon>Nitrospinales</taxon>
        <taxon>Nitrospinaceae</taxon>
        <taxon>Candidatus Nitrohelix</taxon>
    </lineage>
</organism>
<dbReference type="Proteomes" id="UP000594464">
    <property type="component" value="Chromosome"/>
</dbReference>
<evidence type="ECO:0000256" key="4">
    <source>
        <dbReference type="ARBA" id="ARBA00023125"/>
    </source>
</evidence>
<dbReference type="GO" id="GO:0032993">
    <property type="term" value="C:protein-DNA complex"/>
    <property type="evidence" value="ECO:0007669"/>
    <property type="project" value="TreeGrafter"/>
</dbReference>
<evidence type="ECO:0000313" key="8">
    <source>
        <dbReference type="EMBL" id="QPJ65960.1"/>
    </source>
</evidence>
<dbReference type="AlphaFoldDB" id="A0A7T0G403"/>
<proteinExistence type="predicted"/>
<keyword evidence="3" id="KW-0805">Transcription regulation</keyword>
<dbReference type="KEGG" id="nva:G3M78_11370"/>
<keyword evidence="4" id="KW-0238">DNA-binding</keyword>
<gene>
    <name evidence="8" type="ORF">G3M78_11370</name>
</gene>
<evidence type="ECO:0000256" key="5">
    <source>
        <dbReference type="ARBA" id="ARBA00023163"/>
    </source>
</evidence>
<feature type="domain" description="Response regulatory" evidence="7">
    <location>
        <begin position="15"/>
        <end position="129"/>
    </location>
</feature>
<dbReference type="Gene3D" id="3.40.50.2300">
    <property type="match status" value="1"/>
</dbReference>
<dbReference type="GO" id="GO:0000976">
    <property type="term" value="F:transcription cis-regulatory region binding"/>
    <property type="evidence" value="ECO:0007669"/>
    <property type="project" value="TreeGrafter"/>
</dbReference>
<evidence type="ECO:0000313" key="9">
    <source>
        <dbReference type="Proteomes" id="UP000594464"/>
    </source>
</evidence>
<evidence type="ECO:0000256" key="1">
    <source>
        <dbReference type="ARBA" id="ARBA00022553"/>
    </source>
</evidence>
<dbReference type="InterPro" id="IPR011006">
    <property type="entry name" value="CheY-like_superfamily"/>
</dbReference>
<dbReference type="PROSITE" id="PS50110">
    <property type="entry name" value="RESPONSE_REGULATORY"/>
    <property type="match status" value="1"/>
</dbReference>
<dbReference type="GO" id="GO:0005829">
    <property type="term" value="C:cytosol"/>
    <property type="evidence" value="ECO:0007669"/>
    <property type="project" value="TreeGrafter"/>
</dbReference>
<protein>
    <submittedName>
        <fullName evidence="8">Response regulator</fullName>
    </submittedName>
</protein>